<evidence type="ECO:0000313" key="1">
    <source>
        <dbReference type="EMBL" id="EWC61333.1"/>
    </source>
</evidence>
<dbReference type="AlphaFoldDB" id="W7ILT5"/>
<comment type="caution">
    <text evidence="1">The sequence shown here is derived from an EMBL/GenBank/DDBJ whole genome shotgun (WGS) entry which is preliminary data.</text>
</comment>
<reference evidence="1 2" key="1">
    <citation type="journal article" date="2014" name="Genome Announc.">
        <title>Draft Genome Sequence of the Antitrypanosomally Active Sponge-Associated Bacterium Actinokineospora sp. Strain EG49.</title>
        <authorList>
            <person name="Harjes J."/>
            <person name="Ryu T."/>
            <person name="Abdelmohsen U.R."/>
            <person name="Moitinho-Silva L."/>
            <person name="Horn H."/>
            <person name="Ravasi T."/>
            <person name="Hentschel U."/>
        </authorList>
    </citation>
    <scope>NUCLEOTIDE SEQUENCE [LARGE SCALE GENOMIC DNA]</scope>
    <source>
        <strain evidence="1 2">EG49</strain>
    </source>
</reference>
<accession>W7ILT5</accession>
<sequence length="93" mass="9996">MPGGLDAQVLVADRSAFGTVLFGRYVFDAVAIERLPAVVAKLVTGDLSLVVTGLSRRTLELTVDVAGEAHTVWGSRSFPPLEDWEVEALGEQR</sequence>
<dbReference type="EMBL" id="AYXG01000118">
    <property type="protein sequence ID" value="EWC61333.1"/>
    <property type="molecule type" value="Genomic_DNA"/>
</dbReference>
<keyword evidence="2" id="KW-1185">Reference proteome</keyword>
<proteinExistence type="predicted"/>
<dbReference type="STRING" id="909613.UO65_3389"/>
<evidence type="ECO:0000313" key="2">
    <source>
        <dbReference type="Proteomes" id="UP000019277"/>
    </source>
</evidence>
<organism evidence="1 2">
    <name type="scientific">Actinokineospora spheciospongiae</name>
    <dbReference type="NCBI Taxonomy" id="909613"/>
    <lineage>
        <taxon>Bacteria</taxon>
        <taxon>Bacillati</taxon>
        <taxon>Actinomycetota</taxon>
        <taxon>Actinomycetes</taxon>
        <taxon>Pseudonocardiales</taxon>
        <taxon>Pseudonocardiaceae</taxon>
        <taxon>Actinokineospora</taxon>
    </lineage>
</organism>
<gene>
    <name evidence="1" type="ORF">UO65_3389</name>
</gene>
<dbReference type="Proteomes" id="UP000019277">
    <property type="component" value="Unassembled WGS sequence"/>
</dbReference>
<name>W7ILT5_9PSEU</name>
<protein>
    <submittedName>
        <fullName evidence="1">Uncharacterized protein</fullName>
    </submittedName>
</protein>